<keyword evidence="5" id="KW-1185">Reference proteome</keyword>
<dbReference type="InterPro" id="IPR000859">
    <property type="entry name" value="CUB_dom"/>
</dbReference>
<comment type="caution">
    <text evidence="2">Lacks conserved residue(s) required for the propagation of feature annotation.</text>
</comment>
<dbReference type="EMBL" id="BTRK01000003">
    <property type="protein sequence ID" value="GMR44473.1"/>
    <property type="molecule type" value="Genomic_DNA"/>
</dbReference>
<evidence type="ECO:0000256" key="1">
    <source>
        <dbReference type="ARBA" id="ARBA00023157"/>
    </source>
</evidence>
<evidence type="ECO:0000313" key="5">
    <source>
        <dbReference type="Proteomes" id="UP001328107"/>
    </source>
</evidence>
<accession>A0AAN4ZT83</accession>
<gene>
    <name evidence="4" type="ORF">PMAYCL1PPCAC_14668</name>
</gene>
<dbReference type="Gene3D" id="2.60.120.290">
    <property type="entry name" value="Spermadhesin, CUB domain"/>
    <property type="match status" value="1"/>
</dbReference>
<evidence type="ECO:0000313" key="4">
    <source>
        <dbReference type="EMBL" id="GMR44473.1"/>
    </source>
</evidence>
<dbReference type="SUPFAM" id="SSF49854">
    <property type="entry name" value="Spermadhesin, CUB domain"/>
    <property type="match status" value="1"/>
</dbReference>
<feature type="domain" description="CUB" evidence="3">
    <location>
        <begin position="171"/>
        <end position="286"/>
    </location>
</feature>
<dbReference type="Proteomes" id="UP001328107">
    <property type="component" value="Unassembled WGS sequence"/>
</dbReference>
<evidence type="ECO:0000256" key="2">
    <source>
        <dbReference type="PROSITE-ProRule" id="PRU00059"/>
    </source>
</evidence>
<name>A0AAN4ZT83_9BILA</name>
<comment type="caution">
    <text evidence="4">The sequence shown here is derived from an EMBL/GenBank/DDBJ whole genome shotgun (WGS) entry which is preliminary data.</text>
</comment>
<reference evidence="5" key="1">
    <citation type="submission" date="2022-10" db="EMBL/GenBank/DDBJ databases">
        <title>Genome assembly of Pristionchus species.</title>
        <authorList>
            <person name="Yoshida K."/>
            <person name="Sommer R.J."/>
        </authorList>
    </citation>
    <scope>NUCLEOTIDE SEQUENCE [LARGE SCALE GENOMIC DNA]</scope>
    <source>
        <strain evidence="5">RS5460</strain>
    </source>
</reference>
<feature type="non-terminal residue" evidence="4">
    <location>
        <position position="1"/>
    </location>
</feature>
<sequence length="320" mass="34689">LVRLEDMRIAYLLTSLFTIAAATTEIFYYADGDTDHAVTKCVTDAITRLEEATTCISFTENSIEPEIAFAIVHSSECAWQPSNKSIHLSADCISDNFCTELVGKAVGVDRPAQDVAHFLGEKYNCTGPCSGLRCEHGGLLNVERCECSCKYAFGGQRCEQLKRTDFNDASCGVIEAQDAGSLSLSTFPGDQLKGTICQWLLKSNDPWAKFELNFDGLDMDNKDMPPGIICNDILSVYGAGKQTTIPCNGEPVAKMTSASNWVLVELRTNPWSQEAHAGPEIRYNLISRPTGALAFSEGMTASTFVSSLLPAAALIAARLL</sequence>
<organism evidence="4 5">
    <name type="scientific">Pristionchus mayeri</name>
    <dbReference type="NCBI Taxonomy" id="1317129"/>
    <lineage>
        <taxon>Eukaryota</taxon>
        <taxon>Metazoa</taxon>
        <taxon>Ecdysozoa</taxon>
        <taxon>Nematoda</taxon>
        <taxon>Chromadorea</taxon>
        <taxon>Rhabditida</taxon>
        <taxon>Rhabditina</taxon>
        <taxon>Diplogasteromorpha</taxon>
        <taxon>Diplogasteroidea</taxon>
        <taxon>Neodiplogasteridae</taxon>
        <taxon>Pristionchus</taxon>
    </lineage>
</organism>
<protein>
    <recommendedName>
        <fullName evidence="3">CUB domain-containing protein</fullName>
    </recommendedName>
</protein>
<evidence type="ECO:0000259" key="3">
    <source>
        <dbReference type="PROSITE" id="PS01180"/>
    </source>
</evidence>
<dbReference type="AlphaFoldDB" id="A0AAN4ZT83"/>
<dbReference type="InterPro" id="IPR035914">
    <property type="entry name" value="Sperma_CUB_dom_sf"/>
</dbReference>
<proteinExistence type="predicted"/>
<dbReference type="PROSITE" id="PS01180">
    <property type="entry name" value="CUB"/>
    <property type="match status" value="1"/>
</dbReference>
<keyword evidence="1" id="KW-1015">Disulfide bond</keyword>